<feature type="transmembrane region" description="Helical" evidence="1">
    <location>
        <begin position="6"/>
        <end position="32"/>
    </location>
</feature>
<evidence type="ECO:0000256" key="1">
    <source>
        <dbReference type="SAM" id="Phobius"/>
    </source>
</evidence>
<organism evidence="2 3">
    <name type="scientific">Isoalcanivorax pacificus W11-5</name>
    <dbReference type="NCBI Taxonomy" id="391936"/>
    <lineage>
        <taxon>Bacteria</taxon>
        <taxon>Pseudomonadati</taxon>
        <taxon>Pseudomonadota</taxon>
        <taxon>Gammaproteobacteria</taxon>
        <taxon>Oceanospirillales</taxon>
        <taxon>Alcanivoracaceae</taxon>
        <taxon>Isoalcanivorax</taxon>
    </lineage>
</organism>
<protein>
    <submittedName>
        <fullName evidence="2">Uncharacterized protein</fullName>
    </submittedName>
</protein>
<dbReference type="RefSeq" id="WP_008735195.1">
    <property type="nucleotide sequence ID" value="NZ_CP004387.1"/>
</dbReference>
<keyword evidence="3" id="KW-1185">Reference proteome</keyword>
<keyword evidence="1" id="KW-1133">Transmembrane helix</keyword>
<name>A0A0B4XN42_9GAMM</name>
<gene>
    <name evidence="2" type="ORF">S7S_10320</name>
</gene>
<evidence type="ECO:0000313" key="2">
    <source>
        <dbReference type="EMBL" id="AJD48476.1"/>
    </source>
</evidence>
<evidence type="ECO:0000313" key="3">
    <source>
        <dbReference type="Proteomes" id="UP000006764"/>
    </source>
</evidence>
<dbReference type="AlphaFoldDB" id="A0A0B4XN42"/>
<dbReference type="HOGENOM" id="CLU_2257761_0_0_6"/>
<keyword evidence="1" id="KW-0472">Membrane</keyword>
<dbReference type="OrthoDB" id="9868372at2"/>
<dbReference type="KEGG" id="apac:S7S_10320"/>
<dbReference type="Proteomes" id="UP000006764">
    <property type="component" value="Chromosome"/>
</dbReference>
<proteinExistence type="predicted"/>
<sequence>MDTQTLFWWMLGAALLSSAITLTVVFLVVHFYSAPRLEQKVDDRLQQGAADLEERLRRRVLNLVTGGKAVKDLARGIGLFGARQNGRDLPDDDDLPPR</sequence>
<keyword evidence="1" id="KW-0812">Transmembrane</keyword>
<reference evidence="2 3" key="1">
    <citation type="journal article" date="2012" name="J. Bacteriol.">
        <title>Genome sequence of an alkane-degrading bacterium, Alcanivorax pacificus type strain W11-5, isolated from deep sea sediment.</title>
        <authorList>
            <person name="Lai Q."/>
            <person name="Shao Z."/>
        </authorList>
    </citation>
    <scope>NUCLEOTIDE SEQUENCE [LARGE SCALE GENOMIC DNA]</scope>
    <source>
        <strain evidence="2 3">W11-5</strain>
    </source>
</reference>
<accession>A0A0B4XN42</accession>
<dbReference type="STRING" id="391936.S7S_10320"/>
<dbReference type="EMBL" id="CP004387">
    <property type="protein sequence ID" value="AJD48476.1"/>
    <property type="molecule type" value="Genomic_DNA"/>
</dbReference>